<dbReference type="AlphaFoldDB" id="A0AAU9CJH0"/>
<accession>A0AAU9CJH0</accession>
<dbReference type="InterPro" id="IPR036942">
    <property type="entry name" value="Beta-barrel_TonB_sf"/>
</dbReference>
<dbReference type="SUPFAM" id="SSF56935">
    <property type="entry name" value="Porins"/>
    <property type="match status" value="1"/>
</dbReference>
<evidence type="ECO:0000313" key="11">
    <source>
        <dbReference type="Proteomes" id="UP001348817"/>
    </source>
</evidence>
<dbReference type="Gene3D" id="2.40.170.20">
    <property type="entry name" value="TonB-dependent receptor, beta-barrel domain"/>
    <property type="match status" value="1"/>
</dbReference>
<dbReference type="InterPro" id="IPR037066">
    <property type="entry name" value="Plug_dom_sf"/>
</dbReference>
<organism evidence="10 11">
    <name type="scientific">Fulvitalea axinellae</name>
    <dbReference type="NCBI Taxonomy" id="1182444"/>
    <lineage>
        <taxon>Bacteria</taxon>
        <taxon>Pseudomonadati</taxon>
        <taxon>Bacteroidota</taxon>
        <taxon>Cytophagia</taxon>
        <taxon>Cytophagales</taxon>
        <taxon>Persicobacteraceae</taxon>
        <taxon>Fulvitalea</taxon>
    </lineage>
</organism>
<dbReference type="GO" id="GO:0009279">
    <property type="term" value="C:cell outer membrane"/>
    <property type="evidence" value="ECO:0007669"/>
    <property type="project" value="UniProtKB-SubCell"/>
</dbReference>
<evidence type="ECO:0000256" key="5">
    <source>
        <dbReference type="ARBA" id="ARBA00023136"/>
    </source>
</evidence>
<feature type="signal peptide" evidence="8">
    <location>
        <begin position="1"/>
        <end position="35"/>
    </location>
</feature>
<gene>
    <name evidence="10" type="ORF">FUAX_19020</name>
</gene>
<keyword evidence="4 7" id="KW-0812">Transmembrane</keyword>
<evidence type="ECO:0000256" key="6">
    <source>
        <dbReference type="ARBA" id="ARBA00023237"/>
    </source>
</evidence>
<evidence type="ECO:0000256" key="3">
    <source>
        <dbReference type="ARBA" id="ARBA00022452"/>
    </source>
</evidence>
<keyword evidence="3 7" id="KW-1134">Transmembrane beta strand</keyword>
<evidence type="ECO:0000256" key="7">
    <source>
        <dbReference type="PROSITE-ProRule" id="PRU01360"/>
    </source>
</evidence>
<comment type="subcellular location">
    <subcellularLocation>
        <location evidence="1 7">Cell outer membrane</location>
        <topology evidence="1 7">Multi-pass membrane protein</topology>
    </subcellularLocation>
</comment>
<dbReference type="EMBL" id="AP025314">
    <property type="protein sequence ID" value="BDD09470.1"/>
    <property type="molecule type" value="Genomic_DNA"/>
</dbReference>
<dbReference type="InterPro" id="IPR008969">
    <property type="entry name" value="CarboxyPept-like_regulatory"/>
</dbReference>
<protein>
    <submittedName>
        <fullName evidence="10">SusC/RagA family TonB-linked outer membrane protein</fullName>
    </submittedName>
</protein>
<evidence type="ECO:0000313" key="10">
    <source>
        <dbReference type="EMBL" id="BDD09470.1"/>
    </source>
</evidence>
<dbReference type="SUPFAM" id="SSF49464">
    <property type="entry name" value="Carboxypeptidase regulatory domain-like"/>
    <property type="match status" value="1"/>
</dbReference>
<feature type="domain" description="TonB-dependent receptor plug" evidence="9">
    <location>
        <begin position="137"/>
        <end position="241"/>
    </location>
</feature>
<reference evidence="10 11" key="1">
    <citation type="submission" date="2021-12" db="EMBL/GenBank/DDBJ databases">
        <title>Genome sequencing of bacteria with rrn-lacking chromosome and rrn-plasmid.</title>
        <authorList>
            <person name="Anda M."/>
            <person name="Iwasaki W."/>
        </authorList>
    </citation>
    <scope>NUCLEOTIDE SEQUENCE [LARGE SCALE GENOMIC DNA]</scope>
    <source>
        <strain evidence="10 11">DSM 100852</strain>
    </source>
</reference>
<name>A0AAU9CJH0_9BACT</name>
<evidence type="ECO:0000256" key="2">
    <source>
        <dbReference type="ARBA" id="ARBA00022448"/>
    </source>
</evidence>
<feature type="chain" id="PRO_5043538119" evidence="8">
    <location>
        <begin position="36"/>
        <end position="1055"/>
    </location>
</feature>
<proteinExistence type="inferred from homology"/>
<dbReference type="InterPro" id="IPR023996">
    <property type="entry name" value="TonB-dep_OMP_SusC/RagA"/>
</dbReference>
<keyword evidence="11" id="KW-1185">Reference proteome</keyword>
<keyword evidence="2 7" id="KW-0813">Transport</keyword>
<evidence type="ECO:0000259" key="9">
    <source>
        <dbReference type="Pfam" id="PF07715"/>
    </source>
</evidence>
<dbReference type="FunFam" id="2.170.130.10:FF:000003">
    <property type="entry name" value="SusC/RagA family TonB-linked outer membrane protein"/>
    <property type="match status" value="1"/>
</dbReference>
<dbReference type="Gene3D" id="2.60.40.1120">
    <property type="entry name" value="Carboxypeptidase-like, regulatory domain"/>
    <property type="match status" value="1"/>
</dbReference>
<evidence type="ECO:0000256" key="4">
    <source>
        <dbReference type="ARBA" id="ARBA00022692"/>
    </source>
</evidence>
<dbReference type="NCBIfam" id="TIGR04057">
    <property type="entry name" value="SusC_RagA_signa"/>
    <property type="match status" value="1"/>
</dbReference>
<keyword evidence="8" id="KW-0732">Signal</keyword>
<dbReference type="KEGG" id="fax:FUAX_19020"/>
<sequence length="1055" mass="117380">MEIFYRIKRLFRHRMPALLFGFMALALFSPGAVLAEAGQGLRQTGGFELRGTVTDEAGEGIPGVNVSVKNSGTGTITSLNGEYGLRVKAGDIVVFSFVGYKSAERKVGSRTKIDVQLEPNVEELDEVVVVGYGVQKKVNLTGAVARIDAEALESRPIRNISEGIQGTMPGVSVLSQGGQPGASSSIMIRGITSVNSGGPLVIVDGIQSTMDDINTADVESISVLKDAASAAIYGARAAEGVILITTKSGKSGKLKVSYNGNYTIKSPGRKPEINDSWTHAEYANTAFVNEGKSAPYSAEEIALMKDPNVSAFISPNAGGSDNEWTFVSNTDWSDLLLQETYAQNHDLAVSGGGDVTTYRVSGAWSDQVGMFDEYGDDSYTRYNFRLNMENKLIKDILTLKTNISYSNEEFQLPVSDYNKMLDMIYAMGSNIPVYDPNGNYARFRNQRQPVQTLAEGGFINKGIQNTQGNMTLVWKPLDGLVLTGIGGLRLRDYIRTDWARTYNKYRPDGTIEKSGPWNRAEGENSLTELTENRLYATTQLLANYMKSFGKHDINVLAGASSEYQETETISVGTNGVLGNELPSLGLGSNEGLTKSFSHPEWALLSYFSRVKYAYDNRYLFEANVRVDGSSKFSNKHRWGTFPSFSLGWRVSEESFMQNQSVISNLKFIGSWGQLGNQSGLGTYDHISKYEMEQKKYYDFPGEDGQWMLVKSLASEDRTWETSEVLNVGATVGFFDNRLQMEGNYFVKKTRDMLVNFEVPAVIGIKVPKGNFGDLETKGWDLVISWKDQLSNGLKYGFAFNMADQKNKLIDYAVDVNTVTPGLNRPMEGYPLFNVWGLETNGFIQTQEEADDPTIAKIPSGGVSKPGDIRYVDKNGDGVISNDDAVYLGDQSPRYEYGFSANASWKNFDFSIFFQGVAKRSQYLDVGMVGVFSEVYNNNTYTFQNDYWTPENTNADYPNPRAGYKNNYALSDWWLQDAAYVRLKNLQVGYTLPKTLSRKIRVNRLRVYFSGENLWESSELVKAYDPELYTLNYNSKTVRRQYPIMRSYSFGLNLTL</sequence>
<dbReference type="Pfam" id="PF07715">
    <property type="entry name" value="Plug"/>
    <property type="match status" value="1"/>
</dbReference>
<comment type="similarity">
    <text evidence="7">Belongs to the TonB-dependent receptor family.</text>
</comment>
<dbReference type="NCBIfam" id="TIGR04056">
    <property type="entry name" value="OMP_RagA_SusC"/>
    <property type="match status" value="1"/>
</dbReference>
<dbReference type="Pfam" id="PF13715">
    <property type="entry name" value="CarbopepD_reg_2"/>
    <property type="match status" value="1"/>
</dbReference>
<evidence type="ECO:0000256" key="8">
    <source>
        <dbReference type="SAM" id="SignalP"/>
    </source>
</evidence>
<keyword evidence="5 7" id="KW-0472">Membrane</keyword>
<dbReference type="InterPro" id="IPR023997">
    <property type="entry name" value="TonB-dep_OMP_SusC/RagA_CS"/>
</dbReference>
<evidence type="ECO:0000256" key="1">
    <source>
        <dbReference type="ARBA" id="ARBA00004571"/>
    </source>
</evidence>
<dbReference type="InterPro" id="IPR039426">
    <property type="entry name" value="TonB-dep_rcpt-like"/>
</dbReference>
<dbReference type="Proteomes" id="UP001348817">
    <property type="component" value="Chromosome"/>
</dbReference>
<keyword evidence="6 7" id="KW-0998">Cell outer membrane</keyword>
<dbReference type="Gene3D" id="2.170.130.10">
    <property type="entry name" value="TonB-dependent receptor, plug domain"/>
    <property type="match status" value="1"/>
</dbReference>
<dbReference type="PROSITE" id="PS52016">
    <property type="entry name" value="TONB_DEPENDENT_REC_3"/>
    <property type="match status" value="1"/>
</dbReference>
<dbReference type="InterPro" id="IPR012910">
    <property type="entry name" value="Plug_dom"/>
</dbReference>
<dbReference type="RefSeq" id="WP_338391070.1">
    <property type="nucleotide sequence ID" value="NZ_AP025314.1"/>
</dbReference>